<dbReference type="PROSITE" id="PS00650">
    <property type="entry name" value="G_PROTEIN_RECEP_F2_2"/>
    <property type="match status" value="1"/>
</dbReference>
<evidence type="ECO:0000256" key="11">
    <source>
        <dbReference type="SAM" id="MobiDB-lite"/>
    </source>
</evidence>
<dbReference type="KEGG" id="bdr:105230385"/>
<dbReference type="PROSITE" id="PS50261">
    <property type="entry name" value="G_PROTEIN_RECEP_F2_4"/>
    <property type="match status" value="1"/>
</dbReference>
<dbReference type="InterPro" id="IPR017983">
    <property type="entry name" value="GPCR_2_secretin-like_CS"/>
</dbReference>
<accession>A0A6I9VGY2</accession>
<dbReference type="InterPro" id="IPR036445">
    <property type="entry name" value="GPCR_2_extracell_dom_sf"/>
</dbReference>
<keyword evidence="3" id="KW-1003">Cell membrane</keyword>
<organism evidence="15 17">
    <name type="scientific">Bactrocera dorsalis</name>
    <name type="common">Oriental fruit fly</name>
    <name type="synonym">Dacus dorsalis</name>
    <dbReference type="NCBI Taxonomy" id="27457"/>
    <lineage>
        <taxon>Eukaryota</taxon>
        <taxon>Metazoa</taxon>
        <taxon>Ecdysozoa</taxon>
        <taxon>Arthropoda</taxon>
        <taxon>Hexapoda</taxon>
        <taxon>Insecta</taxon>
        <taxon>Pterygota</taxon>
        <taxon>Neoptera</taxon>
        <taxon>Endopterygota</taxon>
        <taxon>Diptera</taxon>
        <taxon>Brachycera</taxon>
        <taxon>Muscomorpha</taxon>
        <taxon>Tephritoidea</taxon>
        <taxon>Tephritidae</taxon>
        <taxon>Bactrocera</taxon>
        <taxon>Bactrocera</taxon>
    </lineage>
</organism>
<dbReference type="Pfam" id="PF00002">
    <property type="entry name" value="7tm_2"/>
    <property type="match status" value="1"/>
</dbReference>
<dbReference type="GO" id="GO:0007188">
    <property type="term" value="P:adenylate cyclase-modulating G protein-coupled receptor signaling pathway"/>
    <property type="evidence" value="ECO:0007669"/>
    <property type="project" value="TreeGrafter"/>
</dbReference>
<dbReference type="InterPro" id="IPR001879">
    <property type="entry name" value="GPCR_2_extracellular_dom"/>
</dbReference>
<evidence type="ECO:0000256" key="6">
    <source>
        <dbReference type="ARBA" id="ARBA00023040"/>
    </source>
</evidence>
<feature type="transmembrane region" description="Helical" evidence="12">
    <location>
        <begin position="596"/>
        <end position="619"/>
    </location>
</feature>
<feature type="region of interest" description="Disordered" evidence="11">
    <location>
        <begin position="654"/>
        <end position="689"/>
    </location>
</feature>
<dbReference type="GO" id="GO:0005886">
    <property type="term" value="C:plasma membrane"/>
    <property type="evidence" value="ECO:0007669"/>
    <property type="project" value="UniProtKB-SubCell"/>
</dbReference>
<evidence type="ECO:0000256" key="1">
    <source>
        <dbReference type="ARBA" id="ARBA00004651"/>
    </source>
</evidence>
<evidence type="ECO:0000313" key="17">
    <source>
        <dbReference type="RefSeq" id="XP_011209423.2"/>
    </source>
</evidence>
<keyword evidence="7 12" id="KW-0472">Membrane</keyword>
<evidence type="ECO:0000259" key="14">
    <source>
        <dbReference type="PROSITE" id="PS50261"/>
    </source>
</evidence>
<dbReference type="Pfam" id="PF02793">
    <property type="entry name" value="HRM"/>
    <property type="match status" value="1"/>
</dbReference>
<dbReference type="RefSeq" id="XP_011209423.2">
    <property type="nucleotide sequence ID" value="XM_011211121.4"/>
</dbReference>
<dbReference type="InterPro" id="IPR050332">
    <property type="entry name" value="GPCR_2"/>
</dbReference>
<comment type="subcellular location">
    <subcellularLocation>
        <location evidence="1">Cell membrane</location>
        <topology evidence="1">Multi-pass membrane protein</topology>
    </subcellularLocation>
</comment>
<feature type="domain" description="G-protein coupled receptors family 2 profile 2" evidence="14">
    <location>
        <begin position="356"/>
        <end position="620"/>
    </location>
</feature>
<feature type="transmembrane region" description="Helical" evidence="12">
    <location>
        <begin position="484"/>
        <end position="504"/>
    </location>
</feature>
<dbReference type="Proteomes" id="UP001652620">
    <property type="component" value="Chromosome 4"/>
</dbReference>
<dbReference type="Gene3D" id="4.10.1240.10">
    <property type="entry name" value="GPCR, family 2, extracellular hormone receptor domain"/>
    <property type="match status" value="1"/>
</dbReference>
<evidence type="ECO:0000256" key="2">
    <source>
        <dbReference type="ARBA" id="ARBA00005314"/>
    </source>
</evidence>
<dbReference type="PANTHER" id="PTHR45620">
    <property type="entry name" value="PDF RECEPTOR-LIKE PROTEIN-RELATED"/>
    <property type="match status" value="1"/>
</dbReference>
<dbReference type="PROSITE" id="PS00649">
    <property type="entry name" value="G_PROTEIN_RECEP_F2_1"/>
    <property type="match status" value="1"/>
</dbReference>
<gene>
    <name evidence="16 17" type="primary">LOC105230385</name>
</gene>
<dbReference type="AlphaFoldDB" id="A0A6I9VGY2"/>
<feature type="transmembrane region" description="Helical" evidence="12">
    <location>
        <begin position="394"/>
        <end position="411"/>
    </location>
</feature>
<feature type="region of interest" description="Disordered" evidence="11">
    <location>
        <begin position="702"/>
        <end position="739"/>
    </location>
</feature>
<feature type="transmembrane region" description="Helical" evidence="12">
    <location>
        <begin position="563"/>
        <end position="584"/>
    </location>
</feature>
<dbReference type="GO" id="GO:0008528">
    <property type="term" value="F:G protein-coupled peptide receptor activity"/>
    <property type="evidence" value="ECO:0007669"/>
    <property type="project" value="TreeGrafter"/>
</dbReference>
<evidence type="ECO:0000256" key="3">
    <source>
        <dbReference type="ARBA" id="ARBA00022475"/>
    </source>
</evidence>
<keyword evidence="8 16" id="KW-0675">Receptor</keyword>
<dbReference type="InterPro" id="IPR017981">
    <property type="entry name" value="GPCR_2-like_7TM"/>
</dbReference>
<feature type="domain" description="G-protein coupled receptors family 2 profile 1" evidence="13">
    <location>
        <begin position="248"/>
        <end position="335"/>
    </location>
</feature>
<dbReference type="InterPro" id="IPR000832">
    <property type="entry name" value="GPCR_2_secretin-like"/>
</dbReference>
<evidence type="ECO:0000313" key="16">
    <source>
        <dbReference type="RefSeq" id="XP_011209422.2"/>
    </source>
</evidence>
<feature type="compositionally biased region" description="Low complexity" evidence="11">
    <location>
        <begin position="716"/>
        <end position="727"/>
    </location>
</feature>
<evidence type="ECO:0000256" key="7">
    <source>
        <dbReference type="ARBA" id="ARBA00023136"/>
    </source>
</evidence>
<reference evidence="16 17" key="1">
    <citation type="submission" date="2025-05" db="UniProtKB">
        <authorList>
            <consortium name="RefSeq"/>
        </authorList>
    </citation>
    <scope>IDENTIFICATION</scope>
    <source>
        <tissue evidence="16 17">Adult</tissue>
    </source>
</reference>
<evidence type="ECO:0000256" key="9">
    <source>
        <dbReference type="ARBA" id="ARBA00023180"/>
    </source>
</evidence>
<keyword evidence="6" id="KW-0297">G-protein coupled receptor</keyword>
<feature type="compositionally biased region" description="Polar residues" evidence="11">
    <location>
        <begin position="1"/>
        <end position="17"/>
    </location>
</feature>
<dbReference type="GO" id="GO:0007166">
    <property type="term" value="P:cell surface receptor signaling pathway"/>
    <property type="evidence" value="ECO:0007669"/>
    <property type="project" value="InterPro"/>
</dbReference>
<keyword evidence="9" id="KW-0325">Glycoprotein</keyword>
<evidence type="ECO:0000256" key="8">
    <source>
        <dbReference type="ARBA" id="ARBA00023170"/>
    </source>
</evidence>
<dbReference type="SMART" id="SM00008">
    <property type="entry name" value="HormR"/>
    <property type="match status" value="1"/>
</dbReference>
<dbReference type="PANTHER" id="PTHR45620:SF17">
    <property type="entry name" value="PDF RECEPTOR"/>
    <property type="match status" value="1"/>
</dbReference>
<dbReference type="RefSeq" id="XP_011209422.2">
    <property type="nucleotide sequence ID" value="XM_011211120.4"/>
</dbReference>
<keyword evidence="4 12" id="KW-0812">Transmembrane</keyword>
<dbReference type="OrthoDB" id="5967113at2759"/>
<feature type="transmembrane region" description="Helical" evidence="12">
    <location>
        <begin position="452"/>
        <end position="472"/>
    </location>
</feature>
<dbReference type="SUPFAM" id="SSF111418">
    <property type="entry name" value="Hormone receptor domain"/>
    <property type="match status" value="1"/>
</dbReference>
<keyword evidence="15" id="KW-1185">Reference proteome</keyword>
<dbReference type="Gene3D" id="1.20.1070.10">
    <property type="entry name" value="Rhodopsin 7-helix transmembrane proteins"/>
    <property type="match status" value="1"/>
</dbReference>
<feature type="region of interest" description="Disordered" evidence="11">
    <location>
        <begin position="1"/>
        <end position="20"/>
    </location>
</feature>
<feature type="transmembrane region" description="Helical" evidence="12">
    <location>
        <begin position="519"/>
        <end position="542"/>
    </location>
</feature>
<proteinExistence type="inferred from homology"/>
<evidence type="ECO:0000313" key="15">
    <source>
        <dbReference type="Proteomes" id="UP001652620"/>
    </source>
</evidence>
<dbReference type="GeneID" id="105230385"/>
<name>A0A6I9VGY2_BACDO</name>
<keyword evidence="10" id="KW-0807">Transducer</keyword>
<evidence type="ECO:0000256" key="5">
    <source>
        <dbReference type="ARBA" id="ARBA00022989"/>
    </source>
</evidence>
<evidence type="ECO:0000259" key="13">
    <source>
        <dbReference type="PROSITE" id="PS50227"/>
    </source>
</evidence>
<protein>
    <submittedName>
        <fullName evidence="16 17">PDF receptor isoform X1</fullName>
    </submittedName>
</protein>
<keyword evidence="5 12" id="KW-1133">Transmembrane helix</keyword>
<comment type="similarity">
    <text evidence="2">Belongs to the G-protein coupled receptor 2 family.</text>
</comment>
<evidence type="ECO:0000256" key="4">
    <source>
        <dbReference type="ARBA" id="ARBA00022692"/>
    </source>
</evidence>
<dbReference type="PROSITE" id="PS50227">
    <property type="entry name" value="G_PROTEIN_RECEP_F2_3"/>
    <property type="match status" value="1"/>
</dbReference>
<feature type="transmembrane region" description="Helical" evidence="12">
    <location>
        <begin position="361"/>
        <end position="382"/>
    </location>
</feature>
<evidence type="ECO:0000256" key="12">
    <source>
        <dbReference type="SAM" id="Phobius"/>
    </source>
</evidence>
<evidence type="ECO:0000256" key="10">
    <source>
        <dbReference type="ARBA" id="ARBA00023224"/>
    </source>
</evidence>
<dbReference type="PRINTS" id="PR00249">
    <property type="entry name" value="GPCRSECRETIN"/>
</dbReference>
<sequence>MPKLTTVTSGNLQSLRPHNSPHLTLHSATAEMAGSARASNFDGQSASNKLLRALIDDNNNHIEADDNHNTSISNNLSATITSVGSNATRVLYTYFQNITDPQGYAAVANTTTTTTAAVVSGSVIDSATTERLHSFDSNATEPQIGSNDLSATARSVGATVLSTAKTLLQAPISASANATRAATALANATASISASAATSATELLNSTLSRTLTTSGSGASAAPSSIVLTTSPNVTYLPHQVAIRSFEDCAALFANYTQPQNGVFCNWTWDLFLCWPPTPAGVLARMHCPPVGHGIDTTKFANRKCELDGSWGRRPNDTQNNTNGWTDYQPCFKPEVNDMLQRVDDIDVFLDIARRTRTLEIVGLILSLIALILSLIIFCKFSSLRNNRTKIHKNLFIAMVCQVIIRLTLYLDQAFRRGSQPATSNTSTAGIENTPYLCEASYVLLEYARTAMFMWMFIEGLYLHNMVTVAVFQGRFPHKIFSLLGWGLPVLMTTVWAICTAMYTDSAHDCLWNYNLTPYYWILEGPRFIVISLNFFFLMNIIRVLVMKLRQSQASDIEQTRKAVRAAIVLLPLLGITNLLYQVPALNLKPPWKFAMWSYVTHFLTSFQGFFIALIYCFLNGEVRTVLLKSLAVYMSVRGHPEWVPKRASMFSGAYNTAPDTEGQGGGTPQDGKRNDQSPTTRRLNGRRYSAANTVHIPARRLSSGSTYRQQRRVSNHNNNNNIGIHNTRAQSNTGSGSSSSTGGSWLLTLCFGGQKNKCVMSSKKMPTQIFMTTKRKAATIYATEVGRQ</sequence>